<protein>
    <recommendedName>
        <fullName evidence="2">peptidylprolyl isomerase</fullName>
        <ecNumber evidence="2">5.2.1.8</ecNumber>
    </recommendedName>
</protein>
<evidence type="ECO:0000313" key="10">
    <source>
        <dbReference type="Proteomes" id="UP000680304"/>
    </source>
</evidence>
<keyword evidence="5 6" id="KW-0413">Isomerase</keyword>
<dbReference type="Pfam" id="PF00639">
    <property type="entry name" value="Rotamase"/>
    <property type="match status" value="1"/>
</dbReference>
<evidence type="ECO:0000256" key="4">
    <source>
        <dbReference type="ARBA" id="ARBA00023110"/>
    </source>
</evidence>
<dbReference type="InterPro" id="IPR050245">
    <property type="entry name" value="PrsA_foldase"/>
</dbReference>
<feature type="domain" description="PpiC" evidence="8">
    <location>
        <begin position="181"/>
        <end position="273"/>
    </location>
</feature>
<dbReference type="PROSITE" id="PS01096">
    <property type="entry name" value="PPIC_PPIASE_1"/>
    <property type="match status" value="1"/>
</dbReference>
<dbReference type="SUPFAM" id="SSF109998">
    <property type="entry name" value="Triger factor/SurA peptide-binding domain-like"/>
    <property type="match status" value="1"/>
</dbReference>
<evidence type="ECO:0000256" key="3">
    <source>
        <dbReference type="ARBA" id="ARBA00022729"/>
    </source>
</evidence>
<evidence type="ECO:0000256" key="1">
    <source>
        <dbReference type="ARBA" id="ARBA00000971"/>
    </source>
</evidence>
<evidence type="ECO:0000256" key="5">
    <source>
        <dbReference type="ARBA" id="ARBA00023235"/>
    </source>
</evidence>
<evidence type="ECO:0000256" key="2">
    <source>
        <dbReference type="ARBA" id="ARBA00013194"/>
    </source>
</evidence>
<dbReference type="SUPFAM" id="SSF54534">
    <property type="entry name" value="FKBP-like"/>
    <property type="match status" value="1"/>
</dbReference>
<dbReference type="PROSITE" id="PS50198">
    <property type="entry name" value="PPIC_PPIASE_2"/>
    <property type="match status" value="1"/>
</dbReference>
<evidence type="ECO:0000313" key="9">
    <source>
        <dbReference type="EMBL" id="GIQ66863.1"/>
    </source>
</evidence>
<reference evidence="9 10" key="1">
    <citation type="submission" date="2021-04" db="EMBL/GenBank/DDBJ databases">
        <title>Draft genome sequence of Paenibacillus cisolokensis, LC2-13A.</title>
        <authorList>
            <person name="Uke A."/>
            <person name="Chhe C."/>
            <person name="Baramee S."/>
            <person name="Kosugi A."/>
        </authorList>
    </citation>
    <scope>NUCLEOTIDE SEQUENCE [LARGE SCALE GENOMIC DNA]</scope>
    <source>
        <strain evidence="9 10">LC2-13A</strain>
    </source>
</reference>
<feature type="region of interest" description="Disordered" evidence="7">
    <location>
        <begin position="35"/>
        <end position="56"/>
    </location>
</feature>
<dbReference type="InterPro" id="IPR023058">
    <property type="entry name" value="PPIase_PpiC_CS"/>
</dbReference>
<evidence type="ECO:0000256" key="6">
    <source>
        <dbReference type="PROSITE-ProRule" id="PRU00278"/>
    </source>
</evidence>
<name>A0ABQ4NF46_9BACL</name>
<evidence type="ECO:0000256" key="7">
    <source>
        <dbReference type="SAM" id="MobiDB-lite"/>
    </source>
</evidence>
<evidence type="ECO:0000259" key="8">
    <source>
        <dbReference type="PROSITE" id="PS50198"/>
    </source>
</evidence>
<comment type="catalytic activity">
    <reaction evidence="1">
        <text>[protein]-peptidylproline (omega=180) = [protein]-peptidylproline (omega=0)</text>
        <dbReference type="Rhea" id="RHEA:16237"/>
        <dbReference type="Rhea" id="RHEA-COMP:10747"/>
        <dbReference type="Rhea" id="RHEA-COMP:10748"/>
        <dbReference type="ChEBI" id="CHEBI:83833"/>
        <dbReference type="ChEBI" id="CHEBI:83834"/>
        <dbReference type="EC" id="5.2.1.8"/>
    </reaction>
</comment>
<dbReference type="Gene3D" id="1.10.4030.10">
    <property type="entry name" value="Porin chaperone SurA, peptide-binding domain"/>
    <property type="match status" value="1"/>
</dbReference>
<dbReference type="Gene3D" id="3.10.50.40">
    <property type="match status" value="1"/>
</dbReference>
<organism evidence="9 10">
    <name type="scientific">Paenibacillus cisolokensis</name>
    <dbReference type="NCBI Taxonomy" id="1658519"/>
    <lineage>
        <taxon>Bacteria</taxon>
        <taxon>Bacillati</taxon>
        <taxon>Bacillota</taxon>
        <taxon>Bacilli</taxon>
        <taxon>Bacillales</taxon>
        <taxon>Paenibacillaceae</taxon>
        <taxon>Paenibacillus</taxon>
    </lineage>
</organism>
<keyword evidence="4 6" id="KW-0697">Rotamase</keyword>
<dbReference type="PANTHER" id="PTHR47245">
    <property type="entry name" value="PEPTIDYLPROLYL ISOMERASE"/>
    <property type="match status" value="1"/>
</dbReference>
<gene>
    <name evidence="9" type="ORF">PACILC2_54310</name>
</gene>
<accession>A0ABQ4NF46</accession>
<dbReference type="Proteomes" id="UP000680304">
    <property type="component" value="Unassembled WGS sequence"/>
</dbReference>
<keyword evidence="3" id="KW-0732">Signal</keyword>
<dbReference type="PANTHER" id="PTHR47245:SF1">
    <property type="entry name" value="FOLDASE PROTEIN PRSA"/>
    <property type="match status" value="1"/>
</dbReference>
<dbReference type="EC" id="5.2.1.8" evidence="2"/>
<proteinExistence type="predicted"/>
<dbReference type="InterPro" id="IPR027304">
    <property type="entry name" value="Trigger_fact/SurA_dom_sf"/>
</dbReference>
<dbReference type="InterPro" id="IPR000297">
    <property type="entry name" value="PPIase_PpiC"/>
</dbReference>
<comment type="caution">
    <text evidence="9">The sequence shown here is derived from an EMBL/GenBank/DDBJ whole genome shotgun (WGS) entry which is preliminary data.</text>
</comment>
<keyword evidence="10" id="KW-1185">Reference proteome</keyword>
<dbReference type="EMBL" id="BOVJ01000220">
    <property type="protein sequence ID" value="GIQ66863.1"/>
    <property type="molecule type" value="Genomic_DNA"/>
</dbReference>
<dbReference type="InterPro" id="IPR046357">
    <property type="entry name" value="PPIase_dom_sf"/>
</dbReference>
<sequence>MRRAGLLKSIVVFQAICLIALSAFVISRTVPAYPSEEAGAPTDEEESPDGREQTDGSVVARVGSGVITEDEWVSELIRQYGDTVLRTMMIRRAIDLEAAKYGITVRDEEIEGELMLRVLGYGSEEAFYDAMKDQLGLTEEDVWKDARYRLLLEKIATRTISVTDKEIDDYLREYGQQFQGTTQYRLAWIVTDTYDEAERVLDLLEEGESFERLASEYSKDEFTADNGGDLGLVDQNDPFLDPALLEAAGRLEIGSATGPLKVKEGYAVVRLLEKREATALSGDLLREAARRQIALSVAKPLREVEEELLSKYAVVLKPAFQSGN</sequence>